<dbReference type="Pfam" id="PF26374">
    <property type="entry name" value="Ulvan_lyaseC"/>
    <property type="match status" value="1"/>
</dbReference>
<evidence type="ECO:0000259" key="2">
    <source>
        <dbReference type="Pfam" id="PF26374"/>
    </source>
</evidence>
<feature type="domain" description="Endo-acting ulvan lyase C-terminal" evidence="2">
    <location>
        <begin position="961"/>
        <end position="1056"/>
    </location>
</feature>
<accession>A0ABR7UXG4</accession>
<feature type="non-terminal residue" evidence="4">
    <location>
        <position position="1107"/>
    </location>
</feature>
<evidence type="ECO:0008006" key="6">
    <source>
        <dbReference type="Google" id="ProtNLM"/>
    </source>
</evidence>
<protein>
    <recommendedName>
        <fullName evidence="6">Heparinase II/III-like protein</fullName>
    </recommendedName>
</protein>
<evidence type="ECO:0000259" key="3">
    <source>
        <dbReference type="Pfam" id="PF26377"/>
    </source>
</evidence>
<reference evidence="4 5" key="1">
    <citation type="journal article" date="2020" name="Microbiol. Res.">
        <title>Flavobacterium pokkalii sp. nov., a novel plant growth promoting native rhizobacteria isolated from pokkali rice grown in coastal saline affected agricultural regions of southern India, Kerala.</title>
        <authorList>
            <person name="Menon R.R."/>
            <person name="Kumari S."/>
            <person name="Viver T."/>
            <person name="Rameshkumar N."/>
        </authorList>
    </citation>
    <scope>NUCLEOTIDE SEQUENCE [LARGE SCALE GENOMIC DNA]</scope>
    <source>
        <strain evidence="4 5">L1I52</strain>
    </source>
</reference>
<keyword evidence="1" id="KW-0732">Signal</keyword>
<gene>
    <name evidence="4" type="ORF">B6A10_16095</name>
</gene>
<dbReference type="Gene3D" id="1.50.10.100">
    <property type="entry name" value="Chondroitin AC/alginate lyase"/>
    <property type="match status" value="1"/>
</dbReference>
<dbReference type="EMBL" id="NASZ01000039">
    <property type="protein sequence ID" value="MBD0726693.1"/>
    <property type="molecule type" value="Genomic_DNA"/>
</dbReference>
<dbReference type="SUPFAM" id="SSF48230">
    <property type="entry name" value="Chondroitin AC/alginate lyase"/>
    <property type="match status" value="1"/>
</dbReference>
<dbReference type="Pfam" id="PF26377">
    <property type="entry name" value="Ulvan_lyase_2nd"/>
    <property type="match status" value="1"/>
</dbReference>
<sequence>MIFMLKCQNLNQLFIMKKKIFFFLLVSFSLSLQAQLLKQDFSSSTVVSDYVSGTPSLGQFDYISPTSGNLTTGITNGELRFDRLNPVPATTSTTVVFYRNFNLATKPKFVQLKFDFNLSGDNLLNKGSGAINIQLGNSFTASAGNYATRIGINTGANLGEYKVTSVDNIGGAPQSGVLTGKKTITFIANNSGATQTYTAPDGSIESIATGKMEFWVGTSKITNDFDIKNPTNEIDGFKILSASTVNLYGILDFDNIEMKDLLNSPVVNPPTVELPDTPTDYLVLKHPFIWASYPERQKIVDNIKKYSWASSLYSQLKSRVDAKKNTHALNPSATLNAIPPIPGLYTDRTAHTDIVASMNEASILYYLTNDVSYAQYAADILNHYMKYLVIQPVQKYQEGGPGLMFDDGWLESRTLFPRIALTYDFLYNYVNNSTNKVFDLSTSTLVQFNDTMAQTTVTNLSDIVFQSIRAPRSNHSVLAGNGNLFNLLMISDDVKREQYFNRFYSNTSESFDAYTWSLGNFTENGVWPETFSYAKGSHELMIQSMNVIDRYKPGLNLIQNNLKILDGFIGYANWYYPSGELMRFGDSDDEGDLIKGFQWILRIANRKNYPSYNQLAKENLKYFYDSSGYVPQIITDRLQYHSPLQLLWGENIEDTQIGVKPKVESSYNLVHAGIIAQRNYNTNDEVKDGLMYYTGGKAYVHTHSTGIDMELYGKGQIMGAESGSGTYGTNEHENYRTRLAAHNTVIVNGSGKRGGTNWLTKVANVNLLAAEPKSYGTPISNSFSFSTQYIDDSFNDCLQQRTNSIIRTSLTTGYYFDILRSKGKTVNNFHDYIYHNIGDDLVFKFTDNTTVPLSLSTKYTTDITGNVTGWTFFENVNSSALTDKAINAIYTLSTVNKYMNVLIPSGINREYATALAPYTKGALNGYDKKKTPVITMRKYGEAWNEPFIAVYEPTSNVQGTVKSTTTILNNNKVVGLKVVSEVNGQEIQDIILSNDEDNVNLNLPQYKVVFSGRFAIIRTIIKDQKKDVSLYIGKGNEITFEGQTLSADTDGKGFLEYTADVTPFTLPSNNFKIQLNGETCVGKNNGNIVIEAQASNSYEAKINGKTY</sequence>
<comment type="caution">
    <text evidence="4">The sequence shown here is derived from an EMBL/GenBank/DDBJ whole genome shotgun (WGS) entry which is preliminary data.</text>
</comment>
<dbReference type="InterPro" id="IPR058849">
    <property type="entry name" value="Ulvan_lyase_2nd"/>
</dbReference>
<name>A0ABR7UXG4_9FLAO</name>
<feature type="signal peptide" evidence="1">
    <location>
        <begin position="1"/>
        <end position="34"/>
    </location>
</feature>
<evidence type="ECO:0000256" key="1">
    <source>
        <dbReference type="SAM" id="SignalP"/>
    </source>
</evidence>
<feature type="domain" description="Endo-acting ulvan lyase 2nd" evidence="3">
    <location>
        <begin position="523"/>
        <end position="657"/>
    </location>
</feature>
<organism evidence="4 5">
    <name type="scientific">Flavobacterium pokkalii</name>
    <dbReference type="NCBI Taxonomy" id="1940408"/>
    <lineage>
        <taxon>Bacteria</taxon>
        <taxon>Pseudomonadati</taxon>
        <taxon>Bacteroidota</taxon>
        <taxon>Flavobacteriia</taxon>
        <taxon>Flavobacteriales</taxon>
        <taxon>Flavobacteriaceae</taxon>
        <taxon>Flavobacterium</taxon>
    </lineage>
</organism>
<feature type="chain" id="PRO_5045872456" description="Heparinase II/III-like protein" evidence="1">
    <location>
        <begin position="35"/>
        <end position="1107"/>
    </location>
</feature>
<evidence type="ECO:0000313" key="4">
    <source>
        <dbReference type="EMBL" id="MBD0726693.1"/>
    </source>
</evidence>
<dbReference type="Proteomes" id="UP000661715">
    <property type="component" value="Unassembled WGS sequence"/>
</dbReference>
<dbReference type="InterPro" id="IPR058848">
    <property type="entry name" value="Ulvan_lyase_C"/>
</dbReference>
<evidence type="ECO:0000313" key="5">
    <source>
        <dbReference type="Proteomes" id="UP000661715"/>
    </source>
</evidence>
<dbReference type="Gene3D" id="2.70.98.70">
    <property type="match status" value="1"/>
</dbReference>
<keyword evidence="5" id="KW-1185">Reference proteome</keyword>
<dbReference type="InterPro" id="IPR008929">
    <property type="entry name" value="Chondroitin_lyas"/>
</dbReference>
<proteinExistence type="predicted"/>